<dbReference type="PANTHER" id="PTHR43820">
    <property type="entry name" value="HIGH-AFFINITY BRANCHED-CHAIN AMINO ACID TRANSPORT ATP-BINDING PROTEIN LIVF"/>
    <property type="match status" value="1"/>
</dbReference>
<dbReference type="PROSITE" id="PS00211">
    <property type="entry name" value="ABC_TRANSPORTER_1"/>
    <property type="match status" value="1"/>
</dbReference>
<dbReference type="InterPro" id="IPR003439">
    <property type="entry name" value="ABC_transporter-like_ATP-bd"/>
</dbReference>
<proteinExistence type="inferred from homology"/>
<dbReference type="SUPFAM" id="SSF52540">
    <property type="entry name" value="P-loop containing nucleoside triphosphate hydrolases"/>
    <property type="match status" value="1"/>
</dbReference>
<keyword evidence="8" id="KW-1185">Reference proteome</keyword>
<keyword evidence="5" id="KW-0029">Amino-acid transport</keyword>
<dbReference type="EMBL" id="FOIM01000030">
    <property type="protein sequence ID" value="SEU09772.1"/>
    <property type="molecule type" value="Genomic_DNA"/>
</dbReference>
<evidence type="ECO:0000256" key="5">
    <source>
        <dbReference type="ARBA" id="ARBA00022970"/>
    </source>
</evidence>
<evidence type="ECO:0000313" key="8">
    <source>
        <dbReference type="Proteomes" id="UP000198508"/>
    </source>
</evidence>
<dbReference type="GeneID" id="93277692"/>
<gene>
    <name evidence="7" type="ORF">SAMN05216313_13041</name>
</gene>
<evidence type="ECO:0000313" key="7">
    <source>
        <dbReference type="EMBL" id="SEU09772.1"/>
    </source>
</evidence>
<protein>
    <submittedName>
        <fullName evidence="7">Branched-chain amino acid transport system ATP-binding protein</fullName>
    </submittedName>
</protein>
<dbReference type="InterPro" id="IPR017871">
    <property type="entry name" value="ABC_transporter-like_CS"/>
</dbReference>
<keyword evidence="2" id="KW-0813">Transport</keyword>
<dbReference type="GO" id="GO:0015807">
    <property type="term" value="P:L-amino acid transport"/>
    <property type="evidence" value="ECO:0007669"/>
    <property type="project" value="TreeGrafter"/>
</dbReference>
<evidence type="ECO:0000256" key="2">
    <source>
        <dbReference type="ARBA" id="ARBA00022448"/>
    </source>
</evidence>
<comment type="similarity">
    <text evidence="1">Belongs to the ABC transporter superfamily.</text>
</comment>
<evidence type="ECO:0000256" key="3">
    <source>
        <dbReference type="ARBA" id="ARBA00022741"/>
    </source>
</evidence>
<sequence length="235" mass="25855">MLEIKNITCYYGVICALKDVTITIPDDGIYAIIGANGAGKSTLINSIAGLVTPVSGSIVFDGKEITSIPTKDVIRTGIALCPEGRRIFKNISVYENLVGGAYIMKDKKRIEENVNYVYELFPRLKERHRQLAGTLSGGEQQMLAMGRALMTDPKLLLLDEPSMGLAPNLIDFTFETMVRIHRERHIPSLVVEQNSEMALSVANYAYVLEVGRLTLEGTGEELLASDEVKNKYLGA</sequence>
<dbReference type="PANTHER" id="PTHR43820:SF4">
    <property type="entry name" value="HIGH-AFFINITY BRANCHED-CHAIN AMINO ACID TRANSPORT ATP-BINDING PROTEIN LIVF"/>
    <property type="match status" value="1"/>
</dbReference>
<dbReference type="SMART" id="SM00382">
    <property type="entry name" value="AAA"/>
    <property type="match status" value="1"/>
</dbReference>
<dbReference type="PROSITE" id="PS50893">
    <property type="entry name" value="ABC_TRANSPORTER_2"/>
    <property type="match status" value="1"/>
</dbReference>
<accession>A0A1I0JJK8</accession>
<dbReference type="GO" id="GO:0015658">
    <property type="term" value="F:branched-chain amino acid transmembrane transporter activity"/>
    <property type="evidence" value="ECO:0007669"/>
    <property type="project" value="TreeGrafter"/>
</dbReference>
<keyword evidence="3" id="KW-0547">Nucleotide-binding</keyword>
<dbReference type="RefSeq" id="WP_092369107.1">
    <property type="nucleotide sequence ID" value="NZ_CP176637.1"/>
</dbReference>
<organism evidence="7 8">
    <name type="scientific">Enterocloster lavalensis</name>
    <dbReference type="NCBI Taxonomy" id="460384"/>
    <lineage>
        <taxon>Bacteria</taxon>
        <taxon>Bacillati</taxon>
        <taxon>Bacillota</taxon>
        <taxon>Clostridia</taxon>
        <taxon>Lachnospirales</taxon>
        <taxon>Lachnospiraceae</taxon>
        <taxon>Enterocloster</taxon>
    </lineage>
</organism>
<dbReference type="InterPro" id="IPR003593">
    <property type="entry name" value="AAA+_ATPase"/>
</dbReference>
<dbReference type="Pfam" id="PF00005">
    <property type="entry name" value="ABC_tran"/>
    <property type="match status" value="1"/>
</dbReference>
<dbReference type="STRING" id="460384.SAMN05216313_13041"/>
<dbReference type="InterPro" id="IPR052156">
    <property type="entry name" value="BCAA_Transport_ATP-bd_LivF"/>
</dbReference>
<dbReference type="GO" id="GO:0005524">
    <property type="term" value="F:ATP binding"/>
    <property type="evidence" value="ECO:0007669"/>
    <property type="project" value="UniProtKB-KW"/>
</dbReference>
<dbReference type="GO" id="GO:0016887">
    <property type="term" value="F:ATP hydrolysis activity"/>
    <property type="evidence" value="ECO:0007669"/>
    <property type="project" value="InterPro"/>
</dbReference>
<dbReference type="Proteomes" id="UP000198508">
    <property type="component" value="Unassembled WGS sequence"/>
</dbReference>
<feature type="domain" description="ABC transporter" evidence="6">
    <location>
        <begin position="2"/>
        <end position="235"/>
    </location>
</feature>
<dbReference type="InterPro" id="IPR027417">
    <property type="entry name" value="P-loop_NTPase"/>
</dbReference>
<name>A0A1I0JJK8_9FIRM</name>
<dbReference type="AlphaFoldDB" id="A0A1I0JJK8"/>
<dbReference type="Gene3D" id="3.40.50.300">
    <property type="entry name" value="P-loop containing nucleotide triphosphate hydrolases"/>
    <property type="match status" value="1"/>
</dbReference>
<evidence type="ECO:0000256" key="1">
    <source>
        <dbReference type="ARBA" id="ARBA00005417"/>
    </source>
</evidence>
<keyword evidence="4 7" id="KW-0067">ATP-binding</keyword>
<evidence type="ECO:0000259" key="6">
    <source>
        <dbReference type="PROSITE" id="PS50893"/>
    </source>
</evidence>
<reference evidence="8" key="1">
    <citation type="submission" date="2016-10" db="EMBL/GenBank/DDBJ databases">
        <authorList>
            <person name="Varghese N."/>
            <person name="Submissions S."/>
        </authorList>
    </citation>
    <scope>NUCLEOTIDE SEQUENCE [LARGE SCALE GENOMIC DNA]</scope>
    <source>
        <strain evidence="8">NLAE-zl-G277</strain>
    </source>
</reference>
<evidence type="ECO:0000256" key="4">
    <source>
        <dbReference type="ARBA" id="ARBA00022840"/>
    </source>
</evidence>
<dbReference type="CDD" id="cd03224">
    <property type="entry name" value="ABC_TM1139_LivF_branched"/>
    <property type="match status" value="1"/>
</dbReference>